<name>A0AAU7NIE0_PARLI</name>
<evidence type="ECO:0000256" key="2">
    <source>
        <dbReference type="ARBA" id="ARBA00022703"/>
    </source>
</evidence>
<dbReference type="PANTHER" id="PTHR15758:SF2">
    <property type="entry name" value="BCL-2-LIKE PROTEIN 13"/>
    <property type="match status" value="1"/>
</dbReference>
<feature type="compositionally biased region" description="Polar residues" evidence="3">
    <location>
        <begin position="353"/>
        <end position="372"/>
    </location>
</feature>
<feature type="compositionally biased region" description="Acidic residues" evidence="3">
    <location>
        <begin position="32"/>
        <end position="49"/>
    </location>
</feature>
<feature type="compositionally biased region" description="Polar residues" evidence="3">
    <location>
        <begin position="385"/>
        <end position="409"/>
    </location>
</feature>
<evidence type="ECO:0000259" key="5">
    <source>
        <dbReference type="Pfam" id="PF00452"/>
    </source>
</evidence>
<evidence type="ECO:0000256" key="4">
    <source>
        <dbReference type="SAM" id="Phobius"/>
    </source>
</evidence>
<dbReference type="Pfam" id="PF00452">
    <property type="entry name" value="Bcl-2"/>
    <property type="match status" value="1"/>
</dbReference>
<keyword evidence="4" id="KW-1133">Transmembrane helix</keyword>
<comment type="similarity">
    <text evidence="1">Belongs to the Bcl-2 family.</text>
</comment>
<dbReference type="GO" id="GO:0042981">
    <property type="term" value="P:regulation of apoptotic process"/>
    <property type="evidence" value="ECO:0007669"/>
    <property type="project" value="InterPro"/>
</dbReference>
<feature type="region of interest" description="Disordered" evidence="3">
    <location>
        <begin position="30"/>
        <end position="79"/>
    </location>
</feature>
<accession>A0AAU7NIE0</accession>
<dbReference type="InterPro" id="IPR002475">
    <property type="entry name" value="Bcl2-like"/>
</dbReference>
<reference evidence="6" key="1">
    <citation type="submission" date="2024-06" db="EMBL/GenBank/DDBJ databases">
        <authorList>
            <person name="Popgeorgiev N."/>
            <person name="Cormier P."/>
            <person name="Morales J."/>
        </authorList>
    </citation>
    <scope>NUCLEOTIDE SEQUENCE</scope>
    <source>
        <tissue evidence="6">Eggs</tissue>
    </source>
</reference>
<organism evidence="6">
    <name type="scientific">Paracentrotus lividus</name>
    <name type="common">Common sea urchin</name>
    <dbReference type="NCBI Taxonomy" id="7656"/>
    <lineage>
        <taxon>Eukaryota</taxon>
        <taxon>Metazoa</taxon>
        <taxon>Echinodermata</taxon>
        <taxon>Eleutherozoa</taxon>
        <taxon>Echinozoa</taxon>
        <taxon>Echinoidea</taxon>
        <taxon>Euechinoidea</taxon>
        <taxon>Echinacea</taxon>
        <taxon>Camarodonta</taxon>
        <taxon>Echinidea</taxon>
        <taxon>Echinidae</taxon>
        <taxon>Paracentrotus</taxon>
    </lineage>
</organism>
<keyword evidence="4" id="KW-0472">Membrane</keyword>
<dbReference type="PROSITE" id="PS50062">
    <property type="entry name" value="BCL2_FAMILY"/>
    <property type="match status" value="1"/>
</dbReference>
<feature type="compositionally biased region" description="Low complexity" evidence="3">
    <location>
        <begin position="56"/>
        <end position="70"/>
    </location>
</feature>
<dbReference type="EMBL" id="PP890022">
    <property type="protein sequence ID" value="XBR31990.1"/>
    <property type="molecule type" value="mRNA"/>
</dbReference>
<evidence type="ECO:0000256" key="3">
    <source>
        <dbReference type="SAM" id="MobiDB-lite"/>
    </source>
</evidence>
<feature type="transmembrane region" description="Helical" evidence="4">
    <location>
        <begin position="493"/>
        <end position="516"/>
    </location>
</feature>
<dbReference type="InterPro" id="IPR036834">
    <property type="entry name" value="Bcl-2-like_sf"/>
</dbReference>
<dbReference type="InterPro" id="IPR046371">
    <property type="entry name" value="Bcl-2_BH1-3"/>
</dbReference>
<dbReference type="PANTHER" id="PTHR15758">
    <property type="entry name" value="BCL-2-LIKE PROTEIN 13"/>
    <property type="match status" value="1"/>
</dbReference>
<dbReference type="InterPro" id="IPR042398">
    <property type="entry name" value="BCL2L13"/>
</dbReference>
<keyword evidence="4" id="KW-0812">Transmembrane</keyword>
<dbReference type="Gene3D" id="1.10.437.10">
    <property type="entry name" value="Blc2-like"/>
    <property type="match status" value="1"/>
</dbReference>
<evidence type="ECO:0000256" key="1">
    <source>
        <dbReference type="ARBA" id="ARBA00009458"/>
    </source>
</evidence>
<feature type="domain" description="Bcl-2 Bcl-2 homology region 1-3" evidence="5">
    <location>
        <begin position="237"/>
        <end position="336"/>
    </location>
</feature>
<proteinExistence type="evidence at transcript level"/>
<evidence type="ECO:0000313" key="6">
    <source>
        <dbReference type="EMBL" id="XBR31990.1"/>
    </source>
</evidence>
<dbReference type="GO" id="GO:0005739">
    <property type="term" value="C:mitochondrion"/>
    <property type="evidence" value="ECO:0007669"/>
    <property type="project" value="TreeGrafter"/>
</dbReference>
<dbReference type="InterPro" id="IPR026298">
    <property type="entry name" value="Bcl-2_fam"/>
</dbReference>
<protein>
    <submittedName>
        <fullName evidence="6">BCL2L9</fullName>
    </submittedName>
</protein>
<feature type="region of interest" description="Disordered" evidence="3">
    <location>
        <begin position="353"/>
        <end position="483"/>
    </location>
</feature>
<dbReference type="CDD" id="cd06845">
    <property type="entry name" value="Bcl-2_like"/>
    <property type="match status" value="1"/>
</dbReference>
<feature type="region of interest" description="Disordered" evidence="3">
    <location>
        <begin position="137"/>
        <end position="188"/>
    </location>
</feature>
<gene>
    <name evidence="6" type="primary">bcl2L9</name>
</gene>
<dbReference type="SUPFAM" id="SSF56854">
    <property type="entry name" value="Bcl-2 inhibitors of programmed cell death"/>
    <property type="match status" value="1"/>
</dbReference>
<dbReference type="GO" id="GO:0016020">
    <property type="term" value="C:membrane"/>
    <property type="evidence" value="ECO:0007669"/>
    <property type="project" value="TreeGrafter"/>
</dbReference>
<feature type="compositionally biased region" description="Low complexity" evidence="3">
    <location>
        <begin position="139"/>
        <end position="148"/>
    </location>
</feature>
<dbReference type="GO" id="GO:0006915">
    <property type="term" value="P:apoptotic process"/>
    <property type="evidence" value="ECO:0007669"/>
    <property type="project" value="UniProtKB-KW"/>
</dbReference>
<feature type="compositionally biased region" description="Basic residues" evidence="3">
    <location>
        <begin position="174"/>
        <end position="184"/>
    </location>
</feature>
<dbReference type="AlphaFoldDB" id="A0AAU7NIE0"/>
<keyword evidence="2" id="KW-0053">Apoptosis</keyword>
<sequence>MANLPETPQEFKYETKFVVLNYLGILPKFEEIGDESEGESDDRLDDDEAMSFGLGSQSSSRDTPSSIDSGSSRDSEEFRQIRRIAAAAIAPRPSSPPYHPSHVPLQLSQDEGLQVDAVGEDTLEGFTLPTDDLVTDAVSSNSSSASSSKFGASPPNFTSRMPSLKVSLAESPRSRRSNFKKKRSKDISLDEGTKAKMTVVLSELESQFKQEMVQDGMDSAGVLCAISREALVAERIAQIGDCIMMHHHDELEQAYQQVLAHGDGSMNYGIFKAGMKSMVKNTVPGWYHVAVMMKFTRRMAVKAIDQGSRGIAAVTDFAAQYIEENLAQSIIEQGGWDAITNVDLDKIDSETWSEISSRNPSPQGAQSPSHTTPPLYMDQDGFLSPRQTQSGASSGPADQSQLPGLNDASNIKLDMEGGTSGQPVRDESDSVASAVQRPTGLLVDGSTTQTLRDISPGSRRRYLSERAQETSSPLEDLDDSPRRRSASFGAGPIIATAAAATATVAAVAAVGAYALLKK</sequence>